<dbReference type="Pfam" id="PF14803">
    <property type="entry name" value="Zn_ribbon_Nudix"/>
    <property type="match status" value="1"/>
</dbReference>
<keyword evidence="2 4" id="KW-0378">Hydrolase</keyword>
<protein>
    <submittedName>
        <fullName evidence="6">NUDIX domain-containing protein</fullName>
    </submittedName>
</protein>
<dbReference type="Gene3D" id="2.20.70.10">
    <property type="match status" value="1"/>
</dbReference>
<evidence type="ECO:0000256" key="2">
    <source>
        <dbReference type="ARBA" id="ARBA00022801"/>
    </source>
</evidence>
<evidence type="ECO:0000256" key="4">
    <source>
        <dbReference type="RuleBase" id="RU003476"/>
    </source>
</evidence>
<sequence length="196" mass="22087">MKFCSECASPVSLSIPAGDNRPRFVCSSASCATIHYQNPKMVLGSIPVWERDGELKVLLCKRAIEPRYGYWTLPAGFMENNETTAEAAMRETQEEAGANIKLGNLFTLLNVARVHQVHMFYLAELIDLDFAPGEESLDVQMFSEAEIPWDDLAFPTIRTTLELFFADRVKIREGGSYGFHTQDIVRNMRSDIEPTT</sequence>
<evidence type="ECO:0000256" key="1">
    <source>
        <dbReference type="ARBA" id="ARBA00001946"/>
    </source>
</evidence>
<dbReference type="PRINTS" id="PR00502">
    <property type="entry name" value="NUDIXFAMILY"/>
</dbReference>
<dbReference type="PROSITE" id="PS51462">
    <property type="entry name" value="NUDIX"/>
    <property type="match status" value="1"/>
</dbReference>
<comment type="caution">
    <text evidence="6">The sequence shown here is derived from an EMBL/GenBank/DDBJ whole genome shotgun (WGS) entry which is preliminary data.</text>
</comment>
<evidence type="ECO:0000259" key="5">
    <source>
        <dbReference type="PROSITE" id="PS51462"/>
    </source>
</evidence>
<feature type="domain" description="Nudix hydrolase" evidence="5">
    <location>
        <begin position="39"/>
        <end position="165"/>
    </location>
</feature>
<dbReference type="InterPro" id="IPR015797">
    <property type="entry name" value="NUDIX_hydrolase-like_dom_sf"/>
</dbReference>
<dbReference type="PANTHER" id="PTHR43222">
    <property type="entry name" value="NUDIX HYDROLASE 23"/>
    <property type="match status" value="1"/>
</dbReference>
<dbReference type="Proteomes" id="UP000450012">
    <property type="component" value="Unassembled WGS sequence"/>
</dbReference>
<dbReference type="SUPFAM" id="SSF55811">
    <property type="entry name" value="Nudix"/>
    <property type="match status" value="1"/>
</dbReference>
<dbReference type="PROSITE" id="PS00893">
    <property type="entry name" value="NUDIX_BOX"/>
    <property type="match status" value="1"/>
</dbReference>
<comment type="similarity">
    <text evidence="4">Belongs to the Nudix hydrolase family.</text>
</comment>
<dbReference type="Gene3D" id="3.90.79.10">
    <property type="entry name" value="Nucleoside Triphosphate Pyrophosphohydrolase"/>
    <property type="match status" value="1"/>
</dbReference>
<evidence type="ECO:0000313" key="7">
    <source>
        <dbReference type="Proteomes" id="UP000450012"/>
    </source>
</evidence>
<dbReference type="Pfam" id="PF00293">
    <property type="entry name" value="NUDIX"/>
    <property type="match status" value="1"/>
</dbReference>
<accession>A0A7X4KDL8</accession>
<dbReference type="RefSeq" id="WP_161015119.1">
    <property type="nucleotide sequence ID" value="NZ_WWCK01000005.1"/>
</dbReference>
<dbReference type="CDD" id="cd04511">
    <property type="entry name" value="NUDIX_Hydrolase"/>
    <property type="match status" value="1"/>
</dbReference>
<reference evidence="6 7" key="1">
    <citation type="submission" date="2019-12" db="EMBL/GenBank/DDBJ databases">
        <title>Novel species isolated from a subtropical stream in China.</title>
        <authorList>
            <person name="Lu H."/>
        </authorList>
    </citation>
    <scope>NUCLEOTIDE SEQUENCE [LARGE SCALE GENOMIC DNA]</scope>
    <source>
        <strain evidence="6 7">FT55W</strain>
    </source>
</reference>
<dbReference type="InterPro" id="IPR029401">
    <property type="entry name" value="Nudix_N"/>
</dbReference>
<evidence type="ECO:0000256" key="3">
    <source>
        <dbReference type="ARBA" id="ARBA00022842"/>
    </source>
</evidence>
<dbReference type="InterPro" id="IPR000086">
    <property type="entry name" value="NUDIX_hydrolase_dom"/>
</dbReference>
<comment type="cofactor">
    <cofactor evidence="1">
        <name>Mg(2+)</name>
        <dbReference type="ChEBI" id="CHEBI:18420"/>
    </cofactor>
</comment>
<evidence type="ECO:0000313" key="6">
    <source>
        <dbReference type="EMBL" id="MYM68573.1"/>
    </source>
</evidence>
<organism evidence="6 7">
    <name type="scientific">Duganella rivi</name>
    <dbReference type="NCBI Taxonomy" id="2666083"/>
    <lineage>
        <taxon>Bacteria</taxon>
        <taxon>Pseudomonadati</taxon>
        <taxon>Pseudomonadota</taxon>
        <taxon>Betaproteobacteria</taxon>
        <taxon>Burkholderiales</taxon>
        <taxon>Oxalobacteraceae</taxon>
        <taxon>Telluria group</taxon>
        <taxon>Duganella</taxon>
    </lineage>
</organism>
<dbReference type="GO" id="GO:0016787">
    <property type="term" value="F:hydrolase activity"/>
    <property type="evidence" value="ECO:0007669"/>
    <property type="project" value="UniProtKB-KW"/>
</dbReference>
<keyword evidence="3" id="KW-0460">Magnesium</keyword>
<dbReference type="InterPro" id="IPR020476">
    <property type="entry name" value="Nudix_hydrolase"/>
</dbReference>
<gene>
    <name evidence="6" type="ORF">GTP45_17285</name>
</gene>
<name>A0A7X4KDL8_9BURK</name>
<dbReference type="EMBL" id="WWCK01000005">
    <property type="protein sequence ID" value="MYM68573.1"/>
    <property type="molecule type" value="Genomic_DNA"/>
</dbReference>
<dbReference type="AlphaFoldDB" id="A0A7X4KDL8"/>
<proteinExistence type="inferred from homology"/>
<dbReference type="PANTHER" id="PTHR43222:SF2">
    <property type="entry name" value="NUDIX HYDROLASE 23, CHLOROPLASTIC"/>
    <property type="match status" value="1"/>
</dbReference>
<keyword evidence="7" id="KW-1185">Reference proteome</keyword>
<dbReference type="InterPro" id="IPR020084">
    <property type="entry name" value="NUDIX_hydrolase_CS"/>
</dbReference>